<dbReference type="RefSeq" id="WP_069322215.1">
    <property type="nucleotide sequence ID" value="NZ_MDDS01000086.1"/>
</dbReference>
<dbReference type="PANTHER" id="PTHR43391:SF82">
    <property type="entry name" value="OXIDOREDUCTASE SADH-RELATED"/>
    <property type="match status" value="1"/>
</dbReference>
<sequence>MQAIFITGGGSGIGRATAQLFASRGWRVGLADINEAGMVETARLIGDAPVSTHWLDVRDRGGWDEALAEFASVSGGRIDVVFNNAGVGVGGDFASTTTDELQRCVDINLMGVVWGAHAGHRYLKESRGCLVNTASAAGIYGTSGVAIYSATKFAVRGLSEALDGEWTNQGIRVRALLPSFIDTAILDGTPVGSNHSMRDRVRGAGLEFTPVETAAQTVWDAVHGDGLHYLVGKTARRMWFGARFLRGSMRKMARAGSK</sequence>
<dbReference type="GO" id="GO:0016491">
    <property type="term" value="F:oxidoreductase activity"/>
    <property type="evidence" value="ECO:0007669"/>
    <property type="project" value="UniProtKB-KW"/>
</dbReference>
<evidence type="ECO:0000313" key="4">
    <source>
        <dbReference type="EMBL" id="ODP36029.1"/>
    </source>
</evidence>
<dbReference type="OrthoDB" id="9793825at2"/>
<comment type="caution">
    <text evidence="4">The sequence shown here is derived from an EMBL/GenBank/DDBJ whole genome shotgun (WGS) entry which is preliminary data.</text>
</comment>
<dbReference type="AlphaFoldDB" id="A0A1E3LQJ2"/>
<evidence type="ECO:0000256" key="2">
    <source>
        <dbReference type="ARBA" id="ARBA00023002"/>
    </source>
</evidence>
<dbReference type="Pfam" id="PF00106">
    <property type="entry name" value="adh_short"/>
    <property type="match status" value="1"/>
</dbReference>
<dbReference type="PRINTS" id="PR00081">
    <property type="entry name" value="GDHRDH"/>
</dbReference>
<keyword evidence="2" id="KW-0560">Oxidoreductase</keyword>
<evidence type="ECO:0000256" key="1">
    <source>
        <dbReference type="ARBA" id="ARBA00006484"/>
    </source>
</evidence>
<protein>
    <submittedName>
        <fullName evidence="4">Short-chain dehydrogenase</fullName>
    </submittedName>
</protein>
<name>A0A1E3LQJ2_9SPHN</name>
<evidence type="ECO:0000313" key="5">
    <source>
        <dbReference type="Proteomes" id="UP000094487"/>
    </source>
</evidence>
<dbReference type="SUPFAM" id="SSF51735">
    <property type="entry name" value="NAD(P)-binding Rossmann-fold domains"/>
    <property type="match status" value="1"/>
</dbReference>
<keyword evidence="5" id="KW-1185">Reference proteome</keyword>
<comment type="similarity">
    <text evidence="1 3">Belongs to the short-chain dehydrogenases/reductases (SDR) family.</text>
</comment>
<dbReference type="PRINTS" id="PR00080">
    <property type="entry name" value="SDRFAMILY"/>
</dbReference>
<organism evidence="4 5">
    <name type="scientific">Sphingomonas turrisvirgatae</name>
    <dbReference type="NCBI Taxonomy" id="1888892"/>
    <lineage>
        <taxon>Bacteria</taxon>
        <taxon>Pseudomonadati</taxon>
        <taxon>Pseudomonadota</taxon>
        <taxon>Alphaproteobacteria</taxon>
        <taxon>Sphingomonadales</taxon>
        <taxon>Sphingomonadaceae</taxon>
        <taxon>Sphingomonas</taxon>
    </lineage>
</organism>
<dbReference type="Proteomes" id="UP000094487">
    <property type="component" value="Unassembled WGS sequence"/>
</dbReference>
<accession>A0A1E3LQJ2</accession>
<dbReference type="NCBIfam" id="NF006123">
    <property type="entry name" value="PRK08267.1"/>
    <property type="match status" value="1"/>
</dbReference>
<reference evidence="4 5" key="1">
    <citation type="submission" date="2016-08" db="EMBL/GenBank/DDBJ databases">
        <title>Draft genome of the agarase producing Sphingomonas sp. MCT13.</title>
        <authorList>
            <person name="D'Andrea M.M."/>
            <person name="Rossolini G.M."/>
            <person name="Thaller M.C."/>
        </authorList>
    </citation>
    <scope>NUCLEOTIDE SEQUENCE [LARGE SCALE GENOMIC DNA]</scope>
    <source>
        <strain evidence="4 5">MCT13</strain>
    </source>
</reference>
<dbReference type="STRING" id="1888892.BFL28_08065"/>
<dbReference type="InterPro" id="IPR036291">
    <property type="entry name" value="NAD(P)-bd_dom_sf"/>
</dbReference>
<dbReference type="Gene3D" id="3.40.50.720">
    <property type="entry name" value="NAD(P)-binding Rossmann-like Domain"/>
    <property type="match status" value="1"/>
</dbReference>
<evidence type="ECO:0000256" key="3">
    <source>
        <dbReference type="RuleBase" id="RU000363"/>
    </source>
</evidence>
<gene>
    <name evidence="4" type="ORF">BFL28_08065</name>
</gene>
<dbReference type="EMBL" id="MDDS01000086">
    <property type="protein sequence ID" value="ODP36029.1"/>
    <property type="molecule type" value="Genomic_DNA"/>
</dbReference>
<proteinExistence type="inferred from homology"/>
<dbReference type="PANTHER" id="PTHR43391">
    <property type="entry name" value="RETINOL DEHYDROGENASE-RELATED"/>
    <property type="match status" value="1"/>
</dbReference>
<dbReference type="InterPro" id="IPR002347">
    <property type="entry name" value="SDR_fam"/>
</dbReference>